<organism evidence="1">
    <name type="scientific">Candidatus Kentrum sp. LPFa</name>
    <dbReference type="NCBI Taxonomy" id="2126335"/>
    <lineage>
        <taxon>Bacteria</taxon>
        <taxon>Pseudomonadati</taxon>
        <taxon>Pseudomonadota</taxon>
        <taxon>Gammaproteobacteria</taxon>
        <taxon>Candidatus Kentrum</taxon>
    </lineage>
</organism>
<proteinExistence type="predicted"/>
<sequence>MKQQPRFWAVGWIATRIHREEEEMVDARSDPPYGPASGLLFHSKTMAYHCGHGRHTDRLAFEQFPIMSISYRPIGASLPPVFWPCWLSALLAMHPHSDRRQNHTY</sequence>
<reference evidence="1" key="1">
    <citation type="submission" date="2019-02" db="EMBL/GenBank/DDBJ databases">
        <authorList>
            <person name="Gruber-Vodicka R. H."/>
            <person name="Seah K. B. B."/>
        </authorList>
    </citation>
    <scope>NUCLEOTIDE SEQUENCE</scope>
    <source>
        <strain evidence="1">BECK_S313</strain>
    </source>
</reference>
<accession>A0A450WIB7</accession>
<evidence type="ECO:0000313" key="1">
    <source>
        <dbReference type="EMBL" id="VFK16775.1"/>
    </source>
</evidence>
<dbReference type="EMBL" id="CAADFK010000102">
    <property type="protein sequence ID" value="VFK16775.1"/>
    <property type="molecule type" value="Genomic_DNA"/>
</dbReference>
<name>A0A450WIB7_9GAMM</name>
<gene>
    <name evidence="1" type="ORF">BECKLPF1236B_GA0070989_11024</name>
</gene>
<dbReference type="AlphaFoldDB" id="A0A450WIB7"/>
<protein>
    <submittedName>
        <fullName evidence="1">Uncharacterized protein</fullName>
    </submittedName>
</protein>